<sequence>MTHSQDITTLASWMASDFSNQAQAYANPPFFAHIRVCMRPLPNDLLGGTSLFLEQAYDFMLNVPYRLRVIRLSIVNDRIELENFKVKDQEKFYGASRNLELLSTLTPDLIEKMDGCDMNIIWTGNSFQGEIKPGKACIVERQGKVTYLDNSFEIDSDKLISYDRGRDPETDELVWGSVAGPFEFSPLKSFATEVCSNAA</sequence>
<dbReference type="Pfam" id="PF06206">
    <property type="entry name" value="CpeT"/>
    <property type="match status" value="1"/>
</dbReference>
<evidence type="ECO:0000256" key="2">
    <source>
        <dbReference type="ARBA" id="ARBA00023239"/>
    </source>
</evidence>
<proteinExistence type="inferred from homology"/>
<dbReference type="Proteomes" id="UP000729733">
    <property type="component" value="Unassembled WGS sequence"/>
</dbReference>
<comment type="caution">
    <text evidence="4">The sequence shown here is derived from an EMBL/GenBank/DDBJ whole genome shotgun (WGS) entry which is preliminary data.</text>
</comment>
<dbReference type="EC" id="4.-.-.-" evidence="3"/>
<dbReference type="GO" id="GO:0017006">
    <property type="term" value="P:protein-tetrapyrrole linkage"/>
    <property type="evidence" value="ECO:0007669"/>
    <property type="project" value="UniProtKB-UniRule"/>
</dbReference>
<dbReference type="InterPro" id="IPR010404">
    <property type="entry name" value="CpcT/CpeT"/>
</dbReference>
<dbReference type="HAMAP" id="MF_01460">
    <property type="entry name" value="Chrphore_lyase_CpxT"/>
    <property type="match status" value="1"/>
</dbReference>
<dbReference type="CDD" id="cd16338">
    <property type="entry name" value="CpcT"/>
    <property type="match status" value="1"/>
</dbReference>
<dbReference type="RefSeq" id="WP_229640614.1">
    <property type="nucleotide sequence ID" value="NZ_JADWDC010000024.1"/>
</dbReference>
<evidence type="ECO:0000313" key="4">
    <source>
        <dbReference type="EMBL" id="MCC0177550.1"/>
    </source>
</evidence>
<name>A0A964FFA2_9CYAN</name>
<dbReference type="InterPro" id="IPR038672">
    <property type="entry name" value="CpcT/CpeT_sf"/>
</dbReference>
<comment type="function">
    <text evidence="3">Covalently attaches a chromophore to Cys residue(s) of phycobiliproteins.</text>
</comment>
<keyword evidence="5" id="KW-1185">Reference proteome</keyword>
<gene>
    <name evidence="3" type="primary">cpcT</name>
    <name evidence="4" type="ORF">I4641_11230</name>
</gene>
<reference evidence="4" key="1">
    <citation type="journal article" date="2021" name="Antonie Van Leeuwenhoek">
        <title>Draft genome and description of Waterburya agarophytonicola gen. nov. sp. nov. (Pleurocapsales, Cyanobacteria): a seaweed symbiont.</title>
        <authorList>
            <person name="Bonthond G."/>
            <person name="Shalygin S."/>
            <person name="Bayer T."/>
            <person name="Weinberger F."/>
        </authorList>
    </citation>
    <scope>NUCLEOTIDE SEQUENCE</scope>
    <source>
        <strain evidence="4">KI4</strain>
    </source>
</reference>
<dbReference type="EMBL" id="JADWDC010000024">
    <property type="protein sequence ID" value="MCC0177550.1"/>
    <property type="molecule type" value="Genomic_DNA"/>
</dbReference>
<evidence type="ECO:0000256" key="1">
    <source>
        <dbReference type="ARBA" id="ARBA00008206"/>
    </source>
</evidence>
<dbReference type="AlphaFoldDB" id="A0A964FFA2"/>
<evidence type="ECO:0000256" key="3">
    <source>
        <dbReference type="HAMAP-Rule" id="MF_01460"/>
    </source>
</evidence>
<keyword evidence="2 3" id="KW-0456">Lyase</keyword>
<dbReference type="PANTHER" id="PTHR35137">
    <property type="entry name" value="CHROMOPHORE LYASE CRL, CHLOROPLASTIC"/>
    <property type="match status" value="1"/>
</dbReference>
<organism evidence="4 5">
    <name type="scientific">Waterburya agarophytonicola KI4</name>
    <dbReference type="NCBI Taxonomy" id="2874699"/>
    <lineage>
        <taxon>Bacteria</taxon>
        <taxon>Bacillati</taxon>
        <taxon>Cyanobacteriota</taxon>
        <taxon>Cyanophyceae</taxon>
        <taxon>Pleurocapsales</taxon>
        <taxon>Hyellaceae</taxon>
        <taxon>Waterburya</taxon>
        <taxon>Waterburya agarophytonicola</taxon>
    </lineage>
</organism>
<dbReference type="GO" id="GO:0016829">
    <property type="term" value="F:lyase activity"/>
    <property type="evidence" value="ECO:0007669"/>
    <property type="project" value="UniProtKB-KW"/>
</dbReference>
<accession>A0A964FFA2</accession>
<protein>
    <recommendedName>
        <fullName evidence="3">Chromophore lyase CpcT/CpeT</fullName>
        <ecNumber evidence="3">4.-.-.-</ecNumber>
    </recommendedName>
</protein>
<evidence type="ECO:0000313" key="5">
    <source>
        <dbReference type="Proteomes" id="UP000729733"/>
    </source>
</evidence>
<dbReference type="Gene3D" id="2.40.128.590">
    <property type="entry name" value="CpcT/CpeT domain"/>
    <property type="match status" value="1"/>
</dbReference>
<dbReference type="PANTHER" id="PTHR35137:SF1">
    <property type="entry name" value="CHROMOPHORE LYASE CRL, CHLOROPLASTIC"/>
    <property type="match status" value="1"/>
</dbReference>
<comment type="similarity">
    <text evidence="1 3">Belongs to the CpcT/CpeT biliprotein lyase family.</text>
</comment>